<evidence type="ECO:0000313" key="4">
    <source>
        <dbReference type="EMBL" id="WMS85697.1"/>
    </source>
</evidence>
<evidence type="ECO:0000259" key="3">
    <source>
        <dbReference type="Pfam" id="PF13349"/>
    </source>
</evidence>
<dbReference type="Proteomes" id="UP001239782">
    <property type="component" value="Chromosome"/>
</dbReference>
<keyword evidence="2" id="KW-0732">Signal</keyword>
<dbReference type="KEGG" id="plei:Q9312_10770"/>
<name>A0AA51RQJ1_9GAMM</name>
<feature type="chain" id="PRO_5041408309" evidence="2">
    <location>
        <begin position="27"/>
        <end position="314"/>
    </location>
</feature>
<feature type="signal peptide" evidence="2">
    <location>
        <begin position="1"/>
        <end position="26"/>
    </location>
</feature>
<dbReference type="PANTHER" id="PTHR34094:SF1">
    <property type="entry name" value="PROTEIN FAM185A"/>
    <property type="match status" value="1"/>
</dbReference>
<dbReference type="InterPro" id="IPR025164">
    <property type="entry name" value="Toastrack_DUF4097"/>
</dbReference>
<gene>
    <name evidence="4" type="ORF">Q9312_10770</name>
</gene>
<dbReference type="RefSeq" id="WP_309200850.1">
    <property type="nucleotide sequence ID" value="NZ_CP133548.1"/>
</dbReference>
<sequence length="314" mass="32881">MKKQWHSTLSISLFSVMLSWSQLSFADQTVEKTFDVKAGADLVVDTDIGSIHVETHSSSQITAKIEIEGLDDDEFSVRFNPSNGGLRIDGDKQSSDWGWGSRRVKFSLVVPKEFNVQLETAGGSISIDDLQGNVDVRTSGGSLTFGNIIGNIDGRTSGGSISVDGAEGDVRVRTSGGSLSLGDIKGTLHGRTSGGSISLGLVTGPADVATSGGSIRIKNAGGEVKARTSGGSVDVTFTQQPKGNSDISTSGGSITARLSKDIAVNLYARGRKVYSDFPVNGETEAKYKLRGPINGGGPELELQTSSGSVYIKED</sequence>
<dbReference type="PANTHER" id="PTHR34094">
    <property type="match status" value="1"/>
</dbReference>
<feature type="region of interest" description="Disordered" evidence="1">
    <location>
        <begin position="295"/>
        <end position="314"/>
    </location>
</feature>
<dbReference type="Pfam" id="PF13349">
    <property type="entry name" value="DUF4097"/>
    <property type="match status" value="1"/>
</dbReference>
<proteinExistence type="predicted"/>
<evidence type="ECO:0000313" key="5">
    <source>
        <dbReference type="Proteomes" id="UP001239782"/>
    </source>
</evidence>
<reference evidence="4 5" key="1">
    <citation type="submission" date="2023-08" db="EMBL/GenBank/DDBJ databases">
        <title>Pleionea litopenaei sp. nov., isolated from stomach of juvenile Litopenaeus vannamei.</title>
        <authorList>
            <person name="Rho A.M."/>
            <person name="Hwang C.Y."/>
        </authorList>
    </citation>
    <scope>NUCLEOTIDE SEQUENCE [LARGE SCALE GENOMIC DNA]</scope>
    <source>
        <strain evidence="4 5">HL-JVS1</strain>
    </source>
</reference>
<keyword evidence="5" id="KW-1185">Reference proteome</keyword>
<protein>
    <submittedName>
        <fullName evidence="4">DUF4097 family beta strand repeat-containing protein</fullName>
    </submittedName>
</protein>
<evidence type="ECO:0000256" key="2">
    <source>
        <dbReference type="SAM" id="SignalP"/>
    </source>
</evidence>
<feature type="domain" description="DUF4097" evidence="3">
    <location>
        <begin position="42"/>
        <end position="309"/>
    </location>
</feature>
<dbReference type="AlphaFoldDB" id="A0AA51RQJ1"/>
<evidence type="ECO:0000256" key="1">
    <source>
        <dbReference type="SAM" id="MobiDB-lite"/>
    </source>
</evidence>
<dbReference type="EMBL" id="CP133548">
    <property type="protein sequence ID" value="WMS85697.1"/>
    <property type="molecule type" value="Genomic_DNA"/>
</dbReference>
<accession>A0AA51RQJ1</accession>
<organism evidence="4 5">
    <name type="scientific">Pleionea litopenaei</name>
    <dbReference type="NCBI Taxonomy" id="3070815"/>
    <lineage>
        <taxon>Bacteria</taxon>
        <taxon>Pseudomonadati</taxon>
        <taxon>Pseudomonadota</taxon>
        <taxon>Gammaproteobacteria</taxon>
        <taxon>Oceanospirillales</taxon>
        <taxon>Pleioneaceae</taxon>
        <taxon>Pleionea</taxon>
    </lineage>
</organism>